<feature type="compositionally biased region" description="Low complexity" evidence="3">
    <location>
        <begin position="27"/>
        <end position="41"/>
    </location>
</feature>
<keyword evidence="6" id="KW-1185">Reference proteome</keyword>
<dbReference type="InterPro" id="IPR051625">
    <property type="entry name" value="Signaling_Regulatory_Domain"/>
</dbReference>
<dbReference type="Pfam" id="PF12796">
    <property type="entry name" value="Ank_2"/>
    <property type="match status" value="1"/>
</dbReference>
<feature type="compositionally biased region" description="Polar residues" evidence="3">
    <location>
        <begin position="1363"/>
        <end position="1374"/>
    </location>
</feature>
<dbReference type="Gene3D" id="3.30.710.10">
    <property type="entry name" value="Potassium Channel Kv1.1, Chain A"/>
    <property type="match status" value="2"/>
</dbReference>
<feature type="region of interest" description="Disordered" evidence="3">
    <location>
        <begin position="24"/>
        <end position="48"/>
    </location>
</feature>
<dbReference type="SMART" id="SM00225">
    <property type="entry name" value="BTB"/>
    <property type="match status" value="2"/>
</dbReference>
<feature type="compositionally biased region" description="Basic residues" evidence="3">
    <location>
        <begin position="1350"/>
        <end position="1359"/>
    </location>
</feature>
<dbReference type="Proteomes" id="UP000807469">
    <property type="component" value="Unassembled WGS sequence"/>
</dbReference>
<accession>A0A9P5ZAC8</accession>
<dbReference type="SUPFAM" id="SSF54695">
    <property type="entry name" value="POZ domain"/>
    <property type="match status" value="2"/>
</dbReference>
<dbReference type="PROSITE" id="PS50012">
    <property type="entry name" value="RCC1_3"/>
    <property type="match status" value="3"/>
</dbReference>
<dbReference type="SUPFAM" id="SSF50985">
    <property type="entry name" value="RCC1/BLIP-II"/>
    <property type="match status" value="1"/>
</dbReference>
<feature type="domain" description="BTB" evidence="4">
    <location>
        <begin position="658"/>
        <end position="744"/>
    </location>
</feature>
<proteinExistence type="predicted"/>
<dbReference type="EMBL" id="MU155158">
    <property type="protein sequence ID" value="KAF9483060.1"/>
    <property type="molecule type" value="Genomic_DNA"/>
</dbReference>
<evidence type="ECO:0000313" key="6">
    <source>
        <dbReference type="Proteomes" id="UP000807469"/>
    </source>
</evidence>
<dbReference type="PANTHER" id="PTHR22872:SF2">
    <property type="entry name" value="INHIBITOR OF BRUTON TYROSINE KINASE"/>
    <property type="match status" value="1"/>
</dbReference>
<dbReference type="OrthoDB" id="1893551at2759"/>
<dbReference type="InterPro" id="IPR002110">
    <property type="entry name" value="Ankyrin_rpt"/>
</dbReference>
<dbReference type="PRINTS" id="PR00633">
    <property type="entry name" value="RCCNDNSATION"/>
</dbReference>
<protein>
    <recommendedName>
        <fullName evidence="4">BTB domain-containing protein</fullName>
    </recommendedName>
</protein>
<dbReference type="Pfam" id="PF13540">
    <property type="entry name" value="RCC1_2"/>
    <property type="match status" value="1"/>
</dbReference>
<dbReference type="PROSITE" id="PS50097">
    <property type="entry name" value="BTB"/>
    <property type="match status" value="2"/>
</dbReference>
<reference evidence="5" key="1">
    <citation type="submission" date="2020-11" db="EMBL/GenBank/DDBJ databases">
        <authorList>
            <consortium name="DOE Joint Genome Institute"/>
            <person name="Ahrendt S."/>
            <person name="Riley R."/>
            <person name="Andreopoulos W."/>
            <person name="Labutti K."/>
            <person name="Pangilinan J."/>
            <person name="Ruiz-Duenas F.J."/>
            <person name="Barrasa J.M."/>
            <person name="Sanchez-Garcia M."/>
            <person name="Camarero S."/>
            <person name="Miyauchi S."/>
            <person name="Serrano A."/>
            <person name="Linde D."/>
            <person name="Babiker R."/>
            <person name="Drula E."/>
            <person name="Ayuso-Fernandez I."/>
            <person name="Pacheco R."/>
            <person name="Padilla G."/>
            <person name="Ferreira P."/>
            <person name="Barriuso J."/>
            <person name="Kellner H."/>
            <person name="Castanera R."/>
            <person name="Alfaro M."/>
            <person name="Ramirez L."/>
            <person name="Pisabarro A.G."/>
            <person name="Kuo A."/>
            <person name="Tritt A."/>
            <person name="Lipzen A."/>
            <person name="He G."/>
            <person name="Yan M."/>
            <person name="Ng V."/>
            <person name="Cullen D."/>
            <person name="Martin F."/>
            <person name="Rosso M.-N."/>
            <person name="Henrissat B."/>
            <person name="Hibbett D."/>
            <person name="Martinez A.T."/>
            <person name="Grigoriev I.V."/>
        </authorList>
    </citation>
    <scope>NUCLEOTIDE SEQUENCE</scope>
    <source>
        <strain evidence="5">CIRM-BRFM 674</strain>
    </source>
</reference>
<keyword evidence="1" id="KW-0677">Repeat</keyword>
<gene>
    <name evidence="5" type="ORF">BDN70DRAFT_874303</name>
</gene>
<dbReference type="InterPro" id="IPR000210">
    <property type="entry name" value="BTB/POZ_dom"/>
</dbReference>
<feature type="repeat" description="RCC1" evidence="2">
    <location>
        <begin position="237"/>
        <end position="286"/>
    </location>
</feature>
<dbReference type="InterPro" id="IPR000408">
    <property type="entry name" value="Reg_chr_condens"/>
</dbReference>
<evidence type="ECO:0000256" key="3">
    <source>
        <dbReference type="SAM" id="MobiDB-lite"/>
    </source>
</evidence>
<dbReference type="SUPFAM" id="SSF48403">
    <property type="entry name" value="Ankyrin repeat"/>
    <property type="match status" value="1"/>
</dbReference>
<dbReference type="CDD" id="cd18186">
    <property type="entry name" value="BTB_POZ_ZBTB_KLHL-like"/>
    <property type="match status" value="2"/>
</dbReference>
<dbReference type="Gene3D" id="1.25.40.20">
    <property type="entry name" value="Ankyrin repeat-containing domain"/>
    <property type="match status" value="1"/>
</dbReference>
<feature type="compositionally biased region" description="Low complexity" evidence="3">
    <location>
        <begin position="1196"/>
        <end position="1207"/>
    </location>
</feature>
<feature type="compositionally biased region" description="Polar residues" evidence="3">
    <location>
        <begin position="1243"/>
        <end position="1255"/>
    </location>
</feature>
<dbReference type="InterPro" id="IPR009091">
    <property type="entry name" value="RCC1/BLIP-II"/>
</dbReference>
<feature type="region of interest" description="Disordered" evidence="3">
    <location>
        <begin position="1336"/>
        <end position="1402"/>
    </location>
</feature>
<dbReference type="SMART" id="SM00248">
    <property type="entry name" value="ANK"/>
    <property type="match status" value="2"/>
</dbReference>
<sequence>MSLLHDYFNTRNLQGFRRLLDNNAERGSTTSAPSSGTPGSSYTGGGGKSWTRNGGVTNGLASTCEVNARDWLGRTALHLACNAVENIEYVQALLKHPSIDVNLPDTESFWTPLHRALYAANLPVALLLLQRPEIDTSLKDLEGYTAFDLYNSTVNGTKPISGATNAELYTWGANHNAALGLADGNDRTYPDHVNIQSKESPAAWAKLTLAARFSPIRVRQVQMSKLHTVVVTSESEGNLRLCGFGSGGRLGPAQHTQYNLNPLPSFNLDIVSVALGQDHTLVLTKSGEVYSWGLNRFSQLGYVVETSSSGTGRIEEPIQSVPKRVVGFLRKEVVRGVAASKNASACWTKDTVFTWGTNTGQLGYDKNAQPIQITPRPVTKFSNIVIELSMSDTVLVGLLVTRHVECIWNDVHYRISFPLNSFPTGIEPYRPPLSVRDSLISKVTCCDDTFAALSLNGEVFTFTPPKSTGDNFSREGRAFAPQRVWALRKKFSAVKDVALGSEGSLIICTESGHAFIRTRNAKSASAKAFKFERVPFLQRVIQVCANSTGAFGALRVDYQPKPIDVIGNSLARDMKFVQPYLEFYRTLENEDEKKNDGQSSTEKVIHPDHFDDEPEDIGIESDVADVASLCDVIFCEQRMRKRHGGTIDYGGIHLPHGADTMIHLQSGEIFPAHRVVLAARSRIFASILSGSGNTTDDKANTNIKLLSAKPGPGLGVTKISRIAISQCQPLSILILLRYLYSDEVLAVWDRRIGAVVVKQISALGVDLSQVKAELQTLAKMLDLPALIEALQAPVKRVPTPTMATHMIDLFEGIQKLSSRTSPLAPDVVLQFVDKDVYTHSVLLRSRSPLFANFFDLEDWTKKRWAADGMVRVDMRHLKSHVMEFVLKFMCCDGDEEMFRYLEFVKSTEELIPFMFGVLAGANEFHLDRLILLCSDVILRYTNVGNACYVLADATHYRIQPLINKLQDYISINLETFLECRLLDDIPYALVKQLSKFTRRRQTEKSPYSRGGAYIQSLLDKYGSWLALQDIPQPTLKHTTIPRKDISSNKLSPPVLIKRSTSNTSSSTLVPPPSPRAVRRLPSGDDIFLMDEPELQSGSSKPIESSPVWKAQGTAPKVDMKMVMAEAAAATQSKPQPVRLPVTSRASTSKVPLPRPNEPSTPTKISPRTDAPLTWRAIPKPNVEPIGSHSEGPSVQSTPPSMPSNTTPVKSMLSGTRPPASPSPSVSRASQSLGAPGLGPVITPTRQMPLKSSSPQVRNVIGGKAWTLPPVQPIAEPSPPARGMSFVAIQYSQQEQFAPVKDKRSLREIQEEEHALQEEADFLKWWTAEEERVKQETLALAQMQNIPNKKSNARKPRPPKQKADSASNAAGPSTSHVKEQGASSSQGPRKPRKPRQKNPAAES</sequence>
<dbReference type="InterPro" id="IPR036770">
    <property type="entry name" value="Ankyrin_rpt-contain_sf"/>
</dbReference>
<comment type="caution">
    <text evidence="5">The sequence shown here is derived from an EMBL/GenBank/DDBJ whole genome shotgun (WGS) entry which is preliminary data.</text>
</comment>
<dbReference type="InterPro" id="IPR011333">
    <property type="entry name" value="SKP1/BTB/POZ_sf"/>
</dbReference>
<evidence type="ECO:0000313" key="5">
    <source>
        <dbReference type="EMBL" id="KAF9483060.1"/>
    </source>
</evidence>
<feature type="compositionally biased region" description="Low complexity" evidence="3">
    <location>
        <begin position="1059"/>
        <end position="1068"/>
    </location>
</feature>
<evidence type="ECO:0000256" key="1">
    <source>
        <dbReference type="ARBA" id="ARBA00022737"/>
    </source>
</evidence>
<evidence type="ECO:0000256" key="2">
    <source>
        <dbReference type="PROSITE-ProRule" id="PRU00235"/>
    </source>
</evidence>
<feature type="repeat" description="RCC1" evidence="2">
    <location>
        <begin position="287"/>
        <end position="350"/>
    </location>
</feature>
<organism evidence="5 6">
    <name type="scientific">Pholiota conissans</name>
    <dbReference type="NCBI Taxonomy" id="109636"/>
    <lineage>
        <taxon>Eukaryota</taxon>
        <taxon>Fungi</taxon>
        <taxon>Dikarya</taxon>
        <taxon>Basidiomycota</taxon>
        <taxon>Agaricomycotina</taxon>
        <taxon>Agaricomycetes</taxon>
        <taxon>Agaricomycetidae</taxon>
        <taxon>Agaricales</taxon>
        <taxon>Agaricineae</taxon>
        <taxon>Strophariaceae</taxon>
        <taxon>Pholiota</taxon>
    </lineage>
</organism>
<feature type="region of interest" description="Disordered" evidence="3">
    <location>
        <begin position="1038"/>
        <end position="1080"/>
    </location>
</feature>
<dbReference type="Pfam" id="PF00651">
    <property type="entry name" value="BTB"/>
    <property type="match status" value="1"/>
</dbReference>
<dbReference type="PANTHER" id="PTHR22872">
    <property type="entry name" value="BTK-BINDING PROTEIN-RELATED"/>
    <property type="match status" value="1"/>
</dbReference>
<feature type="repeat" description="RCC1" evidence="2">
    <location>
        <begin position="166"/>
        <end position="234"/>
    </location>
</feature>
<feature type="region of interest" description="Disordered" evidence="3">
    <location>
        <begin position="1126"/>
        <end position="1255"/>
    </location>
</feature>
<name>A0A9P5ZAC8_9AGAR</name>
<feature type="domain" description="BTB" evidence="4">
    <location>
        <begin position="825"/>
        <end position="889"/>
    </location>
</feature>
<evidence type="ECO:0000259" key="4">
    <source>
        <dbReference type="PROSITE" id="PS50097"/>
    </source>
</evidence>
<feature type="compositionally biased region" description="Low complexity" evidence="3">
    <location>
        <begin position="1222"/>
        <end position="1231"/>
    </location>
</feature>
<dbReference type="Gene3D" id="2.130.10.30">
    <property type="entry name" value="Regulator of chromosome condensation 1/beta-lactamase-inhibitor protein II"/>
    <property type="match status" value="1"/>
</dbReference>